<dbReference type="AlphaFoldDB" id="A0A0F9W9C6"/>
<proteinExistence type="predicted"/>
<dbReference type="RefSeq" id="XP_024329342.1">
    <property type="nucleotide sequence ID" value="XM_024475453.1"/>
</dbReference>
<dbReference type="Proteomes" id="UP000034350">
    <property type="component" value="Unassembled WGS sequence"/>
</dbReference>
<dbReference type="EMBL" id="JPQZ01000398">
    <property type="protein sequence ID" value="KKO73600.1"/>
    <property type="molecule type" value="Genomic_DNA"/>
</dbReference>
<organism evidence="1 2">
    <name type="scientific">Vairimorpha ceranae</name>
    <dbReference type="NCBI Taxonomy" id="40302"/>
    <lineage>
        <taxon>Eukaryota</taxon>
        <taxon>Fungi</taxon>
        <taxon>Fungi incertae sedis</taxon>
        <taxon>Microsporidia</taxon>
        <taxon>Nosematidae</taxon>
        <taxon>Vairimorpha</taxon>
    </lineage>
</organism>
<dbReference type="GeneID" id="36320396"/>
<dbReference type="VEuPathDB" id="MicrosporidiaDB:NCER_102388"/>
<gene>
    <name evidence="1" type="ORF">AAJ76_39800072</name>
</gene>
<protein>
    <submittedName>
        <fullName evidence="1">Uncharacterized protein</fullName>
    </submittedName>
</protein>
<reference evidence="1 2" key="1">
    <citation type="journal article" date="2015" name="Environ. Microbiol.">
        <title>Genome analyses suggest the presence of polyploidy and recent human-driven expansions in eight global populations of the honeybee pathogen Nosema ceranae.</title>
        <authorList>
            <person name="Pelin A."/>
            <person name="Selman M."/>
            <person name="Aris-Brosou S."/>
            <person name="Farinelli L."/>
            <person name="Corradi N."/>
        </authorList>
    </citation>
    <scope>NUCLEOTIDE SEQUENCE [LARGE SCALE GENOMIC DNA]</scope>
    <source>
        <strain evidence="1 2">PA08 1199</strain>
    </source>
</reference>
<evidence type="ECO:0000313" key="2">
    <source>
        <dbReference type="Proteomes" id="UP000034350"/>
    </source>
</evidence>
<dbReference type="VEuPathDB" id="MicrosporidiaDB:AAJ76_39800072"/>
<feature type="non-terminal residue" evidence="1">
    <location>
        <position position="411"/>
    </location>
</feature>
<sequence length="411" mass="48293">MFSFFYFLSGIYTSTNYGTISATESVASNMNDIYNANSKRQCNQISNNKNIKNQFLEQENFEPGEIIESALGSKEELRYKNAPSSASDNLIFDIMDSRCFKDINDETFGNPACKKTKLDDNSRCIIFENARHSEETFQNNPSIYNNYSSNGSGSHKQYDEVLSSGKDINDQDKNQNDNIRCEEIIPYTDKKDLLNKFYIIYLKKFNGYLISKKRLNYNLIFQNETVKSNNQQSTNLDLFINFSKEVLYRLKSAFDEAKNEQISISTKVFVSKKNNERFIARLKKSKHLFHKRKLILNRSIERQIKKIENNSFFKRPSYESIKKLIVECSMFIKEVIKYFLSVDFNVNPNSNNINYIYNKCKDISQRYSKISRIVKLECIVVIMKISFERLEGSQIFWEKKKKLFFLFFKSV</sequence>
<evidence type="ECO:0000313" key="1">
    <source>
        <dbReference type="EMBL" id="KKO73600.1"/>
    </source>
</evidence>
<comment type="caution">
    <text evidence="1">The sequence shown here is derived from an EMBL/GenBank/DDBJ whole genome shotgun (WGS) entry which is preliminary data.</text>
</comment>
<name>A0A0F9W9C6_9MICR</name>
<accession>A0A0F9W9C6</accession>
<keyword evidence="2" id="KW-1185">Reference proteome</keyword>